<name>A0AAU7VLW2_9FIRM</name>
<dbReference type="GO" id="GO:0016020">
    <property type="term" value="C:membrane"/>
    <property type="evidence" value="ECO:0007669"/>
    <property type="project" value="TreeGrafter"/>
</dbReference>
<dbReference type="RefSeq" id="WP_350343596.1">
    <property type="nucleotide sequence ID" value="NZ_CP158367.1"/>
</dbReference>
<evidence type="ECO:0000259" key="1">
    <source>
        <dbReference type="Pfam" id="PF00561"/>
    </source>
</evidence>
<evidence type="ECO:0000313" key="2">
    <source>
        <dbReference type="EMBL" id="XBX74847.1"/>
    </source>
</evidence>
<reference evidence="2" key="2">
    <citation type="submission" date="2024-06" db="EMBL/GenBank/DDBJ databases">
        <authorList>
            <person name="Petrova K.O."/>
            <person name="Toshchakov S.V."/>
            <person name="Boltjanskaja Y.V."/>
            <person name="Kevbrin V."/>
        </authorList>
    </citation>
    <scope>NUCLEOTIDE SEQUENCE</scope>
    <source>
        <strain evidence="2">Z-910T</strain>
    </source>
</reference>
<dbReference type="EMBL" id="CP158367">
    <property type="protein sequence ID" value="XBX74847.1"/>
    <property type="molecule type" value="Genomic_DNA"/>
</dbReference>
<dbReference type="PANTHER" id="PTHR43798">
    <property type="entry name" value="MONOACYLGLYCEROL LIPASE"/>
    <property type="match status" value="1"/>
</dbReference>
<dbReference type="GO" id="GO:0016787">
    <property type="term" value="F:hydrolase activity"/>
    <property type="evidence" value="ECO:0007669"/>
    <property type="project" value="UniProtKB-KW"/>
</dbReference>
<dbReference type="SUPFAM" id="SSF53474">
    <property type="entry name" value="alpha/beta-Hydrolases"/>
    <property type="match status" value="1"/>
</dbReference>
<dbReference type="AlphaFoldDB" id="A0AAU7VLW2"/>
<accession>A0AAU7VLW2</accession>
<keyword evidence="2" id="KW-0378">Hydrolase</keyword>
<dbReference type="InterPro" id="IPR029058">
    <property type="entry name" value="AB_hydrolase_fold"/>
</dbReference>
<dbReference type="PRINTS" id="PR00412">
    <property type="entry name" value="EPOXHYDRLASE"/>
</dbReference>
<dbReference type="InterPro" id="IPR050266">
    <property type="entry name" value="AB_hydrolase_sf"/>
</dbReference>
<reference evidence="2" key="1">
    <citation type="journal article" date="2013" name="Extremophiles">
        <title>Proteinivorax tanatarense gen. nov., sp. nov., an anaerobic, haloalkaliphilic, proteolytic bacterium isolated from a decaying algal bloom, and proposal of Proteinivoraceae fam. nov.</title>
        <authorList>
            <person name="Kevbrin V."/>
            <person name="Boltyanskaya Y."/>
            <person name="Zhilina T."/>
            <person name="Kolganova T."/>
            <person name="Lavrentjeva E."/>
            <person name="Kuznetsov B."/>
        </authorList>
    </citation>
    <scope>NUCLEOTIDE SEQUENCE</scope>
    <source>
        <strain evidence="2">Z-910T</strain>
    </source>
</reference>
<dbReference type="InterPro" id="IPR000639">
    <property type="entry name" value="Epox_hydrolase-like"/>
</dbReference>
<dbReference type="PANTHER" id="PTHR43798:SF33">
    <property type="entry name" value="HYDROLASE, PUTATIVE (AFU_ORTHOLOGUE AFUA_2G14860)-RELATED"/>
    <property type="match status" value="1"/>
</dbReference>
<organism evidence="2">
    <name type="scientific">Proteinivorax tanatarense</name>
    <dbReference type="NCBI Taxonomy" id="1260629"/>
    <lineage>
        <taxon>Bacteria</taxon>
        <taxon>Bacillati</taxon>
        <taxon>Bacillota</taxon>
        <taxon>Clostridia</taxon>
        <taxon>Eubacteriales</taxon>
        <taxon>Proteinivoracaceae</taxon>
        <taxon>Proteinivorax</taxon>
    </lineage>
</organism>
<gene>
    <name evidence="2" type="ORF">PRVXT_002907</name>
</gene>
<dbReference type="Gene3D" id="3.40.50.1820">
    <property type="entry name" value="alpha/beta hydrolase"/>
    <property type="match status" value="1"/>
</dbReference>
<feature type="domain" description="AB hydrolase-1" evidence="1">
    <location>
        <begin position="28"/>
        <end position="283"/>
    </location>
</feature>
<proteinExistence type="predicted"/>
<protein>
    <submittedName>
        <fullName evidence="2">Alpha/beta hydrolase</fullName>
    </submittedName>
</protein>
<dbReference type="InterPro" id="IPR000073">
    <property type="entry name" value="AB_hydrolase_1"/>
</dbReference>
<dbReference type="Pfam" id="PF00561">
    <property type="entry name" value="Abhydrolase_1"/>
    <property type="match status" value="1"/>
</dbReference>
<sequence length="297" mass="33786">MITLNIVHEVSLPNGETMGYRKHGNGNNVLILVHGNMTSSKHWDVLMESLAEDKYTIYAIDLRGFGQSSYNTPIESLADFSHDLKLFCDELHLYNFTLAGWSTGGGVAMHFTAQNRNYVSRLILLESVGIKGFTLYKKNILGKDNLNQRITTKEDLAKQVKLIQNAQKKGRKWFMRFLWNSSIYVNKKPSKERYQEYLDDMLTQRNILDVNWALLTFNISHESNGISKGSGLVEKINVPTLIIQGTDDKVIKPEESKQTTDTIGENARLVMLDNCGHSPLIDRLDKVIELLDDFILC</sequence>